<comment type="subcellular location">
    <subcellularLocation>
        <location evidence="1">Membrane</location>
    </subcellularLocation>
</comment>
<dbReference type="EMBL" id="JACSPO010000001">
    <property type="protein sequence ID" value="MBD8061100.1"/>
    <property type="molecule type" value="Genomic_DNA"/>
</dbReference>
<dbReference type="Pfam" id="PF03717">
    <property type="entry name" value="PBP_dimer"/>
    <property type="match status" value="1"/>
</dbReference>
<comment type="caution">
    <text evidence="12">The sequence shown here is derived from an EMBL/GenBank/DDBJ whole genome shotgun (WGS) entry which is preliminary data.</text>
</comment>
<dbReference type="PANTHER" id="PTHR30627:SF24">
    <property type="entry name" value="PENICILLIN-BINDING PROTEIN 4B"/>
    <property type="match status" value="1"/>
</dbReference>
<name>A0ABR8YYG6_9MICO</name>
<dbReference type="SUPFAM" id="SSF56519">
    <property type="entry name" value="Penicillin binding protein dimerisation domain"/>
    <property type="match status" value="1"/>
</dbReference>
<dbReference type="InterPro" id="IPR036138">
    <property type="entry name" value="PBP_dimer_sf"/>
</dbReference>
<dbReference type="Gene3D" id="3.40.710.10">
    <property type="entry name" value="DD-peptidase/beta-lactamase superfamily"/>
    <property type="match status" value="1"/>
</dbReference>
<dbReference type="InterPro" id="IPR050515">
    <property type="entry name" value="Beta-lactam/transpept"/>
</dbReference>
<keyword evidence="7" id="KW-0472">Membrane</keyword>
<evidence type="ECO:0000256" key="5">
    <source>
        <dbReference type="ARBA" id="ARBA00022729"/>
    </source>
</evidence>
<evidence type="ECO:0000256" key="7">
    <source>
        <dbReference type="ARBA" id="ARBA00023136"/>
    </source>
</evidence>
<dbReference type="InterPro" id="IPR012338">
    <property type="entry name" value="Beta-lactam/transpept-like"/>
</dbReference>
<protein>
    <recommendedName>
        <fullName evidence="4 9">Beta-lactamase</fullName>
        <ecNumber evidence="4 9">3.5.2.6</ecNumber>
    </recommendedName>
</protein>
<evidence type="ECO:0000256" key="6">
    <source>
        <dbReference type="ARBA" id="ARBA00022801"/>
    </source>
</evidence>
<feature type="domain" description="Penicillin-binding protein dimerisation" evidence="11">
    <location>
        <begin position="141"/>
        <end position="301"/>
    </location>
</feature>
<evidence type="ECO:0000256" key="1">
    <source>
        <dbReference type="ARBA" id="ARBA00004370"/>
    </source>
</evidence>
<gene>
    <name evidence="12" type="ORF">H9624_02025</name>
</gene>
<accession>A0ABR8YYG6</accession>
<proteinExistence type="inferred from homology"/>
<evidence type="ECO:0000313" key="12">
    <source>
        <dbReference type="EMBL" id="MBD8061100.1"/>
    </source>
</evidence>
<dbReference type="PROSITE" id="PS51257">
    <property type="entry name" value="PROKAR_LIPOPROTEIN"/>
    <property type="match status" value="1"/>
</dbReference>
<keyword evidence="8 9" id="KW-0046">Antibiotic resistance</keyword>
<comment type="catalytic activity">
    <reaction evidence="9">
        <text>a beta-lactam + H2O = a substituted beta-amino acid</text>
        <dbReference type="Rhea" id="RHEA:20401"/>
        <dbReference type="ChEBI" id="CHEBI:15377"/>
        <dbReference type="ChEBI" id="CHEBI:35627"/>
        <dbReference type="ChEBI" id="CHEBI:140347"/>
        <dbReference type="EC" id="3.5.2.6"/>
    </reaction>
</comment>
<keyword evidence="13" id="KW-1185">Reference proteome</keyword>
<dbReference type="PANTHER" id="PTHR30627">
    <property type="entry name" value="PEPTIDOGLYCAN D,D-TRANSPEPTIDASE"/>
    <property type="match status" value="1"/>
</dbReference>
<evidence type="ECO:0000259" key="11">
    <source>
        <dbReference type="Pfam" id="PF03717"/>
    </source>
</evidence>
<dbReference type="InterPro" id="IPR001460">
    <property type="entry name" value="PCN-bd_Tpept"/>
</dbReference>
<dbReference type="InterPro" id="IPR002137">
    <property type="entry name" value="Beta-lactam_class-D_AS"/>
</dbReference>
<dbReference type="Gene3D" id="3.90.1310.10">
    <property type="entry name" value="Penicillin-binding protein 2a (Domain 2)"/>
    <property type="match status" value="1"/>
</dbReference>
<evidence type="ECO:0000256" key="4">
    <source>
        <dbReference type="ARBA" id="ARBA00012865"/>
    </source>
</evidence>
<dbReference type="EC" id="3.5.2.6" evidence="4 9"/>
<evidence type="ECO:0000256" key="9">
    <source>
        <dbReference type="RuleBase" id="RU361140"/>
    </source>
</evidence>
<organism evidence="12 13">
    <name type="scientific">Oceanitalea stevensii</name>
    <dbReference type="NCBI Taxonomy" id="2763072"/>
    <lineage>
        <taxon>Bacteria</taxon>
        <taxon>Bacillati</taxon>
        <taxon>Actinomycetota</taxon>
        <taxon>Actinomycetes</taxon>
        <taxon>Micrococcales</taxon>
        <taxon>Bogoriellaceae</taxon>
        <taxon>Georgenia</taxon>
    </lineage>
</organism>
<reference evidence="12 13" key="1">
    <citation type="submission" date="2020-08" db="EMBL/GenBank/DDBJ databases">
        <title>A Genomic Blueprint of the Chicken Gut Microbiome.</title>
        <authorList>
            <person name="Gilroy R."/>
            <person name="Ravi A."/>
            <person name="Getino M."/>
            <person name="Pursley I."/>
            <person name="Horton D.L."/>
            <person name="Alikhan N.-F."/>
            <person name="Baker D."/>
            <person name="Gharbi K."/>
            <person name="Hall N."/>
            <person name="Watson M."/>
            <person name="Adriaenssens E.M."/>
            <person name="Foster-Nyarko E."/>
            <person name="Jarju S."/>
            <person name="Secka A."/>
            <person name="Antonio M."/>
            <person name="Oren A."/>
            <person name="Chaudhuri R."/>
            <person name="La Ragione R.M."/>
            <person name="Hildebrand F."/>
            <person name="Pallen M.J."/>
        </authorList>
    </citation>
    <scope>NUCLEOTIDE SEQUENCE [LARGE SCALE GENOMIC DNA]</scope>
    <source>
        <strain evidence="12 13">Sa1BUA1</strain>
    </source>
</reference>
<evidence type="ECO:0000313" key="13">
    <source>
        <dbReference type="Proteomes" id="UP000661894"/>
    </source>
</evidence>
<dbReference type="InterPro" id="IPR005311">
    <property type="entry name" value="PBP_dimer"/>
</dbReference>
<dbReference type="Pfam" id="PF00905">
    <property type="entry name" value="Transpeptidase"/>
    <property type="match status" value="1"/>
</dbReference>
<dbReference type="PROSITE" id="PS00337">
    <property type="entry name" value="BETA_LACTAMASE_D"/>
    <property type="match status" value="1"/>
</dbReference>
<keyword evidence="5" id="KW-0732">Signal</keyword>
<dbReference type="Proteomes" id="UP000661894">
    <property type="component" value="Unassembled WGS sequence"/>
</dbReference>
<feature type="domain" description="Penicillin-binding protein transpeptidase" evidence="10">
    <location>
        <begin position="345"/>
        <end position="623"/>
    </location>
</feature>
<evidence type="ECO:0000256" key="2">
    <source>
        <dbReference type="ARBA" id="ARBA00007171"/>
    </source>
</evidence>
<evidence type="ECO:0000259" key="10">
    <source>
        <dbReference type="Pfam" id="PF00905"/>
    </source>
</evidence>
<keyword evidence="6 9" id="KW-0378">Hydrolase</keyword>
<comment type="similarity">
    <text evidence="3 9">Belongs to the class-D beta-lactamase family.</text>
</comment>
<evidence type="ECO:0000256" key="3">
    <source>
        <dbReference type="ARBA" id="ARBA00007898"/>
    </source>
</evidence>
<sequence>MRRLAPVCVLALLLTACSGPEDDGLDDAASALASALAGQSLDGVTLTDPAAAESFAELVEPLAEYEVVVEAQEVTRAEDDGGASVDLAWSWTIEDHEWAYTTTAELVEQEDDAGWAVTWQPDVLAPGLAEGERLEVSRTLPERADVLGADDEVIVTDRPVGRYGLDKTLVEADEVGERAEEVAEALGIDPAAFRERAEAMGPRAFVEAIVLRPEDAEDVDEDFADIPGARVVEDAIPLAPTREFARELLGRVGPATAEVVEASEGRVRAGDEVGLSGLQSAFEDQLRGTPDIEVAAVDAADARRTLFEGQGAEPEDLRLTLDVDVQQAAEEVLYSSEDTEGSASAIVALRPSTGEVLAAANGPGNEGLNAATVGQYAPGSTFKVVTSLALLRAGLAPDDAVTCSESLTVDGREFTNYDDYPASALGEVPFRTALAHSCNTALMDQRDLLEDGDLAAAAEALGIGVERDLGFPAYLGQVPAPESETERAASLIGQGRVLASPLAMATVAASVQAGHAVLPQLVADTTPEAAEPAEPLTEEEAAQLRELMRGVVTEGSGIALDDVPGEPVLAKTGTAEYGNPDDDGAHETHTWMIAAQGDLAVAVLVETGVSGAQTAGPILEELLTALAD</sequence>
<evidence type="ECO:0000256" key="8">
    <source>
        <dbReference type="ARBA" id="ARBA00023251"/>
    </source>
</evidence>
<comment type="similarity">
    <text evidence="2">Belongs to the transpeptidase family.</text>
</comment>
<dbReference type="SUPFAM" id="SSF56601">
    <property type="entry name" value="beta-lactamase/transpeptidase-like"/>
    <property type="match status" value="1"/>
</dbReference>